<dbReference type="AlphaFoldDB" id="A0A8K0IW45"/>
<keyword evidence="1" id="KW-0812">Transmembrane</keyword>
<dbReference type="PANTHER" id="PTHR33133:SF7">
    <property type="entry name" value="F26K24.10 PROTEIN-RELATED"/>
    <property type="match status" value="1"/>
</dbReference>
<comment type="caution">
    <text evidence="2">The sequence shown here is derived from an EMBL/GenBank/DDBJ whole genome shotgun (WGS) entry which is preliminary data.</text>
</comment>
<keyword evidence="3" id="KW-1185">Reference proteome</keyword>
<dbReference type="PANTHER" id="PTHR33133">
    <property type="entry name" value="OS08G0107100 PROTEIN-RELATED"/>
    <property type="match status" value="1"/>
</dbReference>
<dbReference type="OrthoDB" id="1934322at2759"/>
<dbReference type="EMBL" id="CM017885">
    <property type="protein sequence ID" value="KAG1368615.1"/>
    <property type="molecule type" value="Genomic_DNA"/>
</dbReference>
<protein>
    <submittedName>
        <fullName evidence="2">Uncharacterized protein</fullName>
    </submittedName>
</protein>
<organism evidence="2 3">
    <name type="scientific">Cocos nucifera</name>
    <name type="common">Coconut palm</name>
    <dbReference type="NCBI Taxonomy" id="13894"/>
    <lineage>
        <taxon>Eukaryota</taxon>
        <taxon>Viridiplantae</taxon>
        <taxon>Streptophyta</taxon>
        <taxon>Embryophyta</taxon>
        <taxon>Tracheophyta</taxon>
        <taxon>Spermatophyta</taxon>
        <taxon>Magnoliopsida</taxon>
        <taxon>Liliopsida</taxon>
        <taxon>Arecaceae</taxon>
        <taxon>Arecoideae</taxon>
        <taxon>Cocoseae</taxon>
        <taxon>Attaleinae</taxon>
        <taxon>Cocos</taxon>
    </lineage>
</organism>
<sequence>MELSWGFGPLRRSAHLVQGMRWAVLCLYIFFVAGIGVMLWGFSLWRPGETAGNWREVLPVVARTVFGSGITAVLLLYGLVTNVVLYMYCKALHGELAGEIAEEFAWQYVCLPFDDRKVPHVVSVIRQ</sequence>
<keyword evidence="1" id="KW-0472">Membrane</keyword>
<gene>
    <name evidence="2" type="ORF">COCNU_14G010830</name>
</gene>
<feature type="transmembrane region" description="Helical" evidence="1">
    <location>
        <begin position="21"/>
        <end position="45"/>
    </location>
</feature>
<evidence type="ECO:0000313" key="2">
    <source>
        <dbReference type="EMBL" id="KAG1368615.1"/>
    </source>
</evidence>
<keyword evidence="1" id="KW-1133">Transmembrane helix</keyword>
<dbReference type="Proteomes" id="UP000797356">
    <property type="component" value="Chromosome 14"/>
</dbReference>
<accession>A0A8K0IW45</accession>
<feature type="transmembrane region" description="Helical" evidence="1">
    <location>
        <begin position="65"/>
        <end position="88"/>
    </location>
</feature>
<evidence type="ECO:0000256" key="1">
    <source>
        <dbReference type="SAM" id="Phobius"/>
    </source>
</evidence>
<name>A0A8K0IW45_COCNU</name>
<reference evidence="2" key="2">
    <citation type="submission" date="2019-07" db="EMBL/GenBank/DDBJ databases">
        <authorList>
            <person name="Yang Y."/>
            <person name="Bocs S."/>
            <person name="Baudouin L."/>
        </authorList>
    </citation>
    <scope>NUCLEOTIDE SEQUENCE</scope>
    <source>
        <tissue evidence="2">Spear leaf of Hainan Tall coconut</tissue>
    </source>
</reference>
<reference evidence="2" key="1">
    <citation type="journal article" date="2017" name="Gigascience">
        <title>The genome draft of coconut (Cocos nucifera).</title>
        <authorList>
            <person name="Xiao Y."/>
            <person name="Xu P."/>
            <person name="Fan H."/>
            <person name="Baudouin L."/>
            <person name="Xia W."/>
            <person name="Bocs S."/>
            <person name="Xu J."/>
            <person name="Li Q."/>
            <person name="Guo A."/>
            <person name="Zhou L."/>
            <person name="Li J."/>
            <person name="Wu Y."/>
            <person name="Ma Z."/>
            <person name="Armero A."/>
            <person name="Issali A.E."/>
            <person name="Liu N."/>
            <person name="Peng M."/>
            <person name="Yang Y."/>
        </authorList>
    </citation>
    <scope>NUCLEOTIDE SEQUENCE</scope>
    <source>
        <tissue evidence="2">Spear leaf of Hainan Tall coconut</tissue>
    </source>
</reference>
<evidence type="ECO:0000313" key="3">
    <source>
        <dbReference type="Proteomes" id="UP000797356"/>
    </source>
</evidence>
<proteinExistence type="predicted"/>